<feature type="repeat" description="ANK" evidence="12">
    <location>
        <begin position="213"/>
        <end position="245"/>
    </location>
</feature>
<evidence type="ECO:0000256" key="2">
    <source>
        <dbReference type="ARBA" id="ARBA00004520"/>
    </source>
</evidence>
<feature type="compositionally biased region" description="Basic residues" evidence="14">
    <location>
        <begin position="621"/>
        <end position="631"/>
    </location>
</feature>
<dbReference type="Gene3D" id="1.25.40.20">
    <property type="entry name" value="Ankyrin repeat-containing domain"/>
    <property type="match status" value="2"/>
</dbReference>
<evidence type="ECO:0000256" key="7">
    <source>
        <dbReference type="ARBA" id="ARBA00023043"/>
    </source>
</evidence>
<accession>A0A3N4J4S0</accession>
<dbReference type="SUPFAM" id="SSF48403">
    <property type="entry name" value="Ankyrin repeat"/>
    <property type="match status" value="1"/>
</dbReference>
<evidence type="ECO:0000256" key="8">
    <source>
        <dbReference type="ARBA" id="ARBA00023136"/>
    </source>
</evidence>
<dbReference type="InterPro" id="IPR002110">
    <property type="entry name" value="Ankyrin_rpt"/>
</dbReference>
<feature type="transmembrane region" description="Helical" evidence="13">
    <location>
        <begin position="391"/>
        <end position="410"/>
    </location>
</feature>
<dbReference type="SMART" id="SM00248">
    <property type="entry name" value="ANK"/>
    <property type="match status" value="5"/>
</dbReference>
<dbReference type="PROSITE" id="PS50088">
    <property type="entry name" value="ANK_REPEAT"/>
    <property type="match status" value="5"/>
</dbReference>
<feature type="transmembrane region" description="Helical" evidence="13">
    <location>
        <begin position="307"/>
        <end position="340"/>
    </location>
</feature>
<feature type="region of interest" description="Disordered" evidence="14">
    <location>
        <begin position="1"/>
        <end position="26"/>
    </location>
</feature>
<comment type="subcellular location">
    <subcellularLocation>
        <location evidence="2">Early endosome membrane</location>
        <topology evidence="2">Multi-pass membrane protein</topology>
    </subcellularLocation>
</comment>
<evidence type="ECO:0000313" key="16">
    <source>
        <dbReference type="EMBL" id="RPA93146.1"/>
    </source>
</evidence>
<gene>
    <name evidence="16" type="ORF">L873DRAFT_1847334</name>
</gene>
<dbReference type="EC" id="2.3.1.225" evidence="13"/>
<evidence type="ECO:0000256" key="5">
    <source>
        <dbReference type="ARBA" id="ARBA00022737"/>
    </source>
</evidence>
<keyword evidence="13" id="KW-0012">Acyltransferase</keyword>
<dbReference type="OrthoDB" id="6781668at2759"/>
<proteinExistence type="inferred from homology"/>
<feature type="transmembrane region" description="Helical" evidence="13">
    <location>
        <begin position="535"/>
        <end position="556"/>
    </location>
</feature>
<feature type="region of interest" description="Disordered" evidence="14">
    <location>
        <begin position="605"/>
        <end position="635"/>
    </location>
</feature>
<dbReference type="InterPro" id="IPR036770">
    <property type="entry name" value="Ankyrin_rpt-contain_sf"/>
</dbReference>
<evidence type="ECO:0000256" key="13">
    <source>
        <dbReference type="RuleBase" id="RU079119"/>
    </source>
</evidence>
<evidence type="ECO:0000313" key="17">
    <source>
        <dbReference type="Proteomes" id="UP000276215"/>
    </source>
</evidence>
<protein>
    <recommendedName>
        <fullName evidence="13">Palmitoyltransferase</fullName>
        <ecNumber evidence="13">2.3.1.225</ecNumber>
    </recommendedName>
</protein>
<dbReference type="Proteomes" id="UP000276215">
    <property type="component" value="Unassembled WGS sequence"/>
</dbReference>
<keyword evidence="8 13" id="KW-0472">Membrane</keyword>
<keyword evidence="17" id="KW-1185">Reference proteome</keyword>
<evidence type="ECO:0000256" key="6">
    <source>
        <dbReference type="ARBA" id="ARBA00022989"/>
    </source>
</evidence>
<comment type="similarity">
    <text evidence="3">Belongs to the DHHC palmitoyltransferase family. AKR/ZDHHC17 subfamily.</text>
</comment>
<evidence type="ECO:0000256" key="11">
    <source>
        <dbReference type="ARBA" id="ARBA00048048"/>
    </source>
</evidence>
<feature type="transmembrane region" description="Helical" evidence="13">
    <location>
        <begin position="352"/>
        <end position="371"/>
    </location>
</feature>
<feature type="transmembrane region" description="Helical" evidence="13">
    <location>
        <begin position="486"/>
        <end position="505"/>
    </location>
</feature>
<evidence type="ECO:0000256" key="9">
    <source>
        <dbReference type="ARBA" id="ARBA00023139"/>
    </source>
</evidence>
<dbReference type="Pfam" id="PF01529">
    <property type="entry name" value="DHHC"/>
    <property type="match status" value="1"/>
</dbReference>
<keyword evidence="7 12" id="KW-0040">ANK repeat</keyword>
<organism evidence="16 17">
    <name type="scientific">Choiromyces venosus 120613-1</name>
    <dbReference type="NCBI Taxonomy" id="1336337"/>
    <lineage>
        <taxon>Eukaryota</taxon>
        <taxon>Fungi</taxon>
        <taxon>Dikarya</taxon>
        <taxon>Ascomycota</taxon>
        <taxon>Pezizomycotina</taxon>
        <taxon>Pezizomycetes</taxon>
        <taxon>Pezizales</taxon>
        <taxon>Tuberaceae</taxon>
        <taxon>Choiromyces</taxon>
    </lineage>
</organism>
<evidence type="ECO:0000256" key="14">
    <source>
        <dbReference type="SAM" id="MobiDB-lite"/>
    </source>
</evidence>
<dbReference type="GO" id="GO:0031901">
    <property type="term" value="C:early endosome membrane"/>
    <property type="evidence" value="ECO:0007669"/>
    <property type="project" value="UniProtKB-SubCell"/>
</dbReference>
<evidence type="ECO:0000259" key="15">
    <source>
        <dbReference type="Pfam" id="PF01529"/>
    </source>
</evidence>
<comment type="domain">
    <text evidence="13">The DHHC domain is required for palmitoyltransferase activity.</text>
</comment>
<feature type="repeat" description="ANK" evidence="12">
    <location>
        <begin position="114"/>
        <end position="146"/>
    </location>
</feature>
<keyword evidence="13" id="KW-0808">Transferase</keyword>
<feature type="repeat" description="ANK" evidence="12">
    <location>
        <begin position="80"/>
        <end position="112"/>
    </location>
</feature>
<evidence type="ECO:0000256" key="10">
    <source>
        <dbReference type="ARBA" id="ARBA00023288"/>
    </source>
</evidence>
<dbReference type="STRING" id="1336337.A0A3N4J4S0"/>
<evidence type="ECO:0000256" key="12">
    <source>
        <dbReference type="PROSITE-ProRule" id="PRU00023"/>
    </source>
</evidence>
<keyword evidence="9" id="KW-0564">Palmitate</keyword>
<keyword evidence="5" id="KW-0677">Repeat</keyword>
<dbReference type="InterPro" id="IPR001594">
    <property type="entry name" value="Palmitoyltrfase_DHHC"/>
</dbReference>
<evidence type="ECO:0000256" key="3">
    <source>
        <dbReference type="ARBA" id="ARBA00010104"/>
    </source>
</evidence>
<comment type="function">
    <text evidence="1">Palmitoyltransferase specific for casein kinase 1.</text>
</comment>
<dbReference type="GO" id="GO:0019706">
    <property type="term" value="F:protein-cysteine S-palmitoyltransferase activity"/>
    <property type="evidence" value="ECO:0007669"/>
    <property type="project" value="UniProtKB-EC"/>
</dbReference>
<reference evidence="16 17" key="1">
    <citation type="journal article" date="2018" name="Nat. Ecol. Evol.">
        <title>Pezizomycetes genomes reveal the molecular basis of ectomycorrhizal truffle lifestyle.</title>
        <authorList>
            <person name="Murat C."/>
            <person name="Payen T."/>
            <person name="Noel B."/>
            <person name="Kuo A."/>
            <person name="Morin E."/>
            <person name="Chen J."/>
            <person name="Kohler A."/>
            <person name="Krizsan K."/>
            <person name="Balestrini R."/>
            <person name="Da Silva C."/>
            <person name="Montanini B."/>
            <person name="Hainaut M."/>
            <person name="Levati E."/>
            <person name="Barry K.W."/>
            <person name="Belfiori B."/>
            <person name="Cichocki N."/>
            <person name="Clum A."/>
            <person name="Dockter R.B."/>
            <person name="Fauchery L."/>
            <person name="Guy J."/>
            <person name="Iotti M."/>
            <person name="Le Tacon F."/>
            <person name="Lindquist E.A."/>
            <person name="Lipzen A."/>
            <person name="Malagnac F."/>
            <person name="Mello A."/>
            <person name="Molinier V."/>
            <person name="Miyauchi S."/>
            <person name="Poulain J."/>
            <person name="Riccioni C."/>
            <person name="Rubini A."/>
            <person name="Sitrit Y."/>
            <person name="Splivallo R."/>
            <person name="Traeger S."/>
            <person name="Wang M."/>
            <person name="Zifcakova L."/>
            <person name="Wipf D."/>
            <person name="Zambonelli A."/>
            <person name="Paolocci F."/>
            <person name="Nowrousian M."/>
            <person name="Ottonello S."/>
            <person name="Baldrian P."/>
            <person name="Spatafora J.W."/>
            <person name="Henrissat B."/>
            <person name="Nagy L.G."/>
            <person name="Aury J.M."/>
            <person name="Wincker P."/>
            <person name="Grigoriev I.V."/>
            <person name="Bonfante P."/>
            <person name="Martin F.M."/>
        </authorList>
    </citation>
    <scope>NUCLEOTIDE SEQUENCE [LARGE SCALE GENOMIC DNA]</scope>
    <source>
        <strain evidence="16 17">120613-1</strain>
    </source>
</reference>
<dbReference type="PROSITE" id="PS50216">
    <property type="entry name" value="DHHC"/>
    <property type="match status" value="1"/>
</dbReference>
<evidence type="ECO:0000256" key="1">
    <source>
        <dbReference type="ARBA" id="ARBA00002100"/>
    </source>
</evidence>
<keyword evidence="6 13" id="KW-1133">Transmembrane helix</keyword>
<dbReference type="Pfam" id="PF12796">
    <property type="entry name" value="Ank_2"/>
    <property type="match status" value="2"/>
</dbReference>
<dbReference type="PANTHER" id="PTHR24161:SF85">
    <property type="entry name" value="PALMITOYLTRANSFERASE HIP14"/>
    <property type="match status" value="1"/>
</dbReference>
<feature type="repeat" description="ANK" evidence="12">
    <location>
        <begin position="180"/>
        <end position="212"/>
    </location>
</feature>
<dbReference type="AlphaFoldDB" id="A0A3N4J4S0"/>
<feature type="domain" description="Palmitoyltransferase DHHC" evidence="15">
    <location>
        <begin position="437"/>
        <end position="572"/>
    </location>
</feature>
<evidence type="ECO:0000256" key="4">
    <source>
        <dbReference type="ARBA" id="ARBA00022692"/>
    </source>
</evidence>
<keyword evidence="10" id="KW-0449">Lipoprotein</keyword>
<keyword evidence="4 13" id="KW-0812">Transmembrane</keyword>
<name>A0A3N4J4S0_9PEZI</name>
<dbReference type="PROSITE" id="PS50297">
    <property type="entry name" value="ANK_REP_REGION"/>
    <property type="match status" value="4"/>
</dbReference>
<feature type="repeat" description="ANK" evidence="12">
    <location>
        <begin position="147"/>
        <end position="179"/>
    </location>
</feature>
<sequence length="737" mass="82238">MASSSARHAPGFYPTPSKSTIAPPAVDTDTVELKDMMASSPPPELELKDDIVKLSVNGDEVAVRALLDSGKVAADWLGEDGVGPLHWAAINNRYAICKLLLERGAAVNTAGGESNATPIMWAAQRGHYYVVNLLLKNGADPTMKDIHGYNVLHLTTFEGNIFLLVLLLHHGIPVDIPDSNQHTSLMWAAYKGYSNAVDLFLRWGADVRAVDDMGFTALHWALVRGNFGCVQKLVEYGADRFAKTNEGKSPATVAEELKTQRVWWDALEDCGYDKDGNPLHPNGTILGIRVADKTTVLNRFFLCWPTFIIWVMVVCLAYLSWLPGILSATISGLSLHWIATKASDYAEGDQKVLNNTPYLAGIFVGTIFWTAERWLFNILPNTFSSAPFSNMFFAVVFSCCIYFYTLCMIYHPGYIPKLSSVTEQKAVIEELLSLWKFDSSNFCVECMVRMPLRSKHCRKCRRCVAKHDHHCPWVFNCIGVRNHRQFFLYVLSLEIGIFMLVRLVIVHFTVLGLTPKAECSILAEPFCSAVLQDPFTAYIFVWGALQASWVTMLLLVQLVQIARAQTTWESMTSGRHHHHGHDNKISSVVASTIAAGATTMEGAQLLSTSRGPDPAAETSGGHRHPNHHHRRGGNDTCFSRVKKLLGVDVLVHTAQDASNPARRRRRNPFSRGILSNCKDFWCDPAPVFKENVINDGEALLGGARVDYYRMYETPPRMRVGRSDMGRYQRIAEEEENI</sequence>
<comment type="catalytic activity">
    <reaction evidence="11 13">
        <text>L-cysteinyl-[protein] + hexadecanoyl-CoA = S-hexadecanoyl-L-cysteinyl-[protein] + CoA</text>
        <dbReference type="Rhea" id="RHEA:36683"/>
        <dbReference type="Rhea" id="RHEA-COMP:10131"/>
        <dbReference type="Rhea" id="RHEA-COMP:11032"/>
        <dbReference type="ChEBI" id="CHEBI:29950"/>
        <dbReference type="ChEBI" id="CHEBI:57287"/>
        <dbReference type="ChEBI" id="CHEBI:57379"/>
        <dbReference type="ChEBI" id="CHEBI:74151"/>
        <dbReference type="EC" id="2.3.1.225"/>
    </reaction>
</comment>
<dbReference type="EMBL" id="ML120458">
    <property type="protein sequence ID" value="RPA93146.1"/>
    <property type="molecule type" value="Genomic_DNA"/>
</dbReference>
<dbReference type="PANTHER" id="PTHR24161">
    <property type="entry name" value="ANK_REP_REGION DOMAIN-CONTAINING PROTEIN-RELATED"/>
    <property type="match status" value="1"/>
</dbReference>